<dbReference type="InterPro" id="IPR008489">
    <property type="entry name" value="DUF771"/>
</dbReference>
<dbReference type="AlphaFoldDB" id="A0A0R2CP82"/>
<dbReference type="RefSeq" id="WP_054669227.1">
    <property type="nucleotide sequence ID" value="NZ_AYZR01000008.1"/>
</dbReference>
<dbReference type="PATRIC" id="fig|1423802.4.peg.250"/>
<accession>A0A0R2CP82</accession>
<gene>
    <name evidence="1" type="ORF">FC56_GL000247</name>
</gene>
<proteinExistence type="predicted"/>
<dbReference type="Proteomes" id="UP000051256">
    <property type="component" value="Unassembled WGS sequence"/>
</dbReference>
<keyword evidence="2" id="KW-1185">Reference proteome</keyword>
<evidence type="ECO:0000313" key="2">
    <source>
        <dbReference type="Proteomes" id="UP000051256"/>
    </source>
</evidence>
<reference evidence="1 2" key="1">
    <citation type="journal article" date="2015" name="Genome Announc.">
        <title>Expanding the biotechnology potential of lactobacilli through comparative genomics of 213 strains and associated genera.</title>
        <authorList>
            <person name="Sun Z."/>
            <person name="Harris H.M."/>
            <person name="McCann A."/>
            <person name="Guo C."/>
            <person name="Argimon S."/>
            <person name="Zhang W."/>
            <person name="Yang X."/>
            <person name="Jeffery I.B."/>
            <person name="Cooney J.C."/>
            <person name="Kagawa T.F."/>
            <person name="Liu W."/>
            <person name="Song Y."/>
            <person name="Salvetti E."/>
            <person name="Wrobel A."/>
            <person name="Rasinkangas P."/>
            <person name="Parkhill J."/>
            <person name="Rea M.C."/>
            <person name="O'Sullivan O."/>
            <person name="Ritari J."/>
            <person name="Douillard F.P."/>
            <person name="Paul Ross R."/>
            <person name="Yang R."/>
            <person name="Briner A.E."/>
            <person name="Felis G.E."/>
            <person name="de Vos W.M."/>
            <person name="Barrangou R."/>
            <person name="Klaenhammer T.R."/>
            <person name="Caufield P.W."/>
            <person name="Cui Y."/>
            <person name="Zhang H."/>
            <person name="O'Toole P.W."/>
        </authorList>
    </citation>
    <scope>NUCLEOTIDE SEQUENCE [LARGE SCALE GENOMIC DNA]</scope>
    <source>
        <strain evidence="1 2">DSM 24302</strain>
    </source>
</reference>
<dbReference type="STRING" id="1423802.FC56_GL000247"/>
<dbReference type="Pfam" id="PF05595">
    <property type="entry name" value="DUF771"/>
    <property type="match status" value="1"/>
</dbReference>
<sequence>MPQVLNVTMPVQIPDDYKLIEKSEYDDLKANEVQGKLWTKDDLRNLLGGRSFDWIKERVLYNPRLSKDYEEMKRNKFIIEAKGKGGRWLFKASEMKNFIDRNWNLINWEA</sequence>
<dbReference type="EMBL" id="AYZR01000008">
    <property type="protein sequence ID" value="KRM93534.1"/>
    <property type="molecule type" value="Genomic_DNA"/>
</dbReference>
<name>A0A0R2CP82_9LACO</name>
<protein>
    <recommendedName>
        <fullName evidence="3">DUF771 domain-containing protein</fullName>
    </recommendedName>
</protein>
<comment type="caution">
    <text evidence="1">The sequence shown here is derived from an EMBL/GenBank/DDBJ whole genome shotgun (WGS) entry which is preliminary data.</text>
</comment>
<evidence type="ECO:0000313" key="1">
    <source>
        <dbReference type="EMBL" id="KRM93534.1"/>
    </source>
</evidence>
<organism evidence="1 2">
    <name type="scientific">Lentilactobacillus senioris DSM 24302 = JCM 17472</name>
    <dbReference type="NCBI Taxonomy" id="1423802"/>
    <lineage>
        <taxon>Bacteria</taxon>
        <taxon>Bacillati</taxon>
        <taxon>Bacillota</taxon>
        <taxon>Bacilli</taxon>
        <taxon>Lactobacillales</taxon>
        <taxon>Lactobacillaceae</taxon>
        <taxon>Lentilactobacillus</taxon>
    </lineage>
</organism>
<evidence type="ECO:0008006" key="3">
    <source>
        <dbReference type="Google" id="ProtNLM"/>
    </source>
</evidence>